<evidence type="ECO:0000256" key="1">
    <source>
        <dbReference type="PROSITE-ProRule" id="PRU00047"/>
    </source>
</evidence>
<protein>
    <recommendedName>
        <fullName evidence="2">CCHC-type domain-containing protein</fullName>
    </recommendedName>
</protein>
<dbReference type="PANTHER" id="PTHR31286">
    <property type="entry name" value="GLYCINE-RICH CELL WALL STRUCTURAL PROTEIN 1.8-LIKE"/>
    <property type="match status" value="1"/>
</dbReference>
<organism evidence="3 4">
    <name type="scientific">Gossypium anomalum</name>
    <dbReference type="NCBI Taxonomy" id="47600"/>
    <lineage>
        <taxon>Eukaryota</taxon>
        <taxon>Viridiplantae</taxon>
        <taxon>Streptophyta</taxon>
        <taxon>Embryophyta</taxon>
        <taxon>Tracheophyta</taxon>
        <taxon>Spermatophyta</taxon>
        <taxon>Magnoliopsida</taxon>
        <taxon>eudicotyledons</taxon>
        <taxon>Gunneridae</taxon>
        <taxon>Pentapetalae</taxon>
        <taxon>rosids</taxon>
        <taxon>malvids</taxon>
        <taxon>Malvales</taxon>
        <taxon>Malvaceae</taxon>
        <taxon>Malvoideae</taxon>
        <taxon>Gossypium</taxon>
    </lineage>
</organism>
<dbReference type="PROSITE" id="PS50158">
    <property type="entry name" value="ZF_CCHC"/>
    <property type="match status" value="1"/>
</dbReference>
<proteinExistence type="predicted"/>
<dbReference type="EMBL" id="JAHUZN010000005">
    <property type="protein sequence ID" value="KAG8494176.1"/>
    <property type="molecule type" value="Genomic_DNA"/>
</dbReference>
<dbReference type="GO" id="GO:0003676">
    <property type="term" value="F:nucleic acid binding"/>
    <property type="evidence" value="ECO:0007669"/>
    <property type="project" value="InterPro"/>
</dbReference>
<dbReference type="InterPro" id="IPR036691">
    <property type="entry name" value="Endo/exonu/phosph_ase_sf"/>
</dbReference>
<evidence type="ECO:0000313" key="4">
    <source>
        <dbReference type="Proteomes" id="UP000701853"/>
    </source>
</evidence>
<dbReference type="Pfam" id="PF14111">
    <property type="entry name" value="DUF4283"/>
    <property type="match status" value="1"/>
</dbReference>
<dbReference type="Gene3D" id="3.60.10.10">
    <property type="entry name" value="Endonuclease/exonuclease/phosphatase"/>
    <property type="match status" value="1"/>
</dbReference>
<dbReference type="OrthoDB" id="1096772at2759"/>
<comment type="caution">
    <text evidence="3">The sequence shown here is derived from an EMBL/GenBank/DDBJ whole genome shotgun (WGS) entry which is preliminary data.</text>
</comment>
<keyword evidence="4" id="KW-1185">Reference proteome</keyword>
<evidence type="ECO:0000259" key="2">
    <source>
        <dbReference type="PROSITE" id="PS50158"/>
    </source>
</evidence>
<name>A0A8J5Z932_9ROSI</name>
<dbReference type="SUPFAM" id="SSF56219">
    <property type="entry name" value="DNase I-like"/>
    <property type="match status" value="1"/>
</dbReference>
<keyword evidence="1" id="KW-0479">Metal-binding</keyword>
<keyword evidence="1" id="KW-0863">Zinc-finger</keyword>
<feature type="domain" description="CCHC-type" evidence="2">
    <location>
        <begin position="250"/>
        <end position="263"/>
    </location>
</feature>
<dbReference type="Proteomes" id="UP000701853">
    <property type="component" value="Chromosome 5"/>
</dbReference>
<dbReference type="AlphaFoldDB" id="A0A8J5Z932"/>
<evidence type="ECO:0000313" key="3">
    <source>
        <dbReference type="EMBL" id="KAG8494176.1"/>
    </source>
</evidence>
<dbReference type="InterPro" id="IPR040256">
    <property type="entry name" value="At4g02000-like"/>
</dbReference>
<keyword evidence="1" id="KW-0862">Zinc</keyword>
<dbReference type="PANTHER" id="PTHR31286:SF173">
    <property type="entry name" value="DUF4283 DOMAIN-CONTAINING PROTEIN"/>
    <property type="match status" value="1"/>
</dbReference>
<dbReference type="InterPro" id="IPR001878">
    <property type="entry name" value="Znf_CCHC"/>
</dbReference>
<gene>
    <name evidence="3" type="ORF">CXB51_011834</name>
</gene>
<dbReference type="InterPro" id="IPR025558">
    <property type="entry name" value="DUF4283"/>
</dbReference>
<reference evidence="3 4" key="1">
    <citation type="journal article" date="2021" name="bioRxiv">
        <title>The Gossypium anomalum genome as a resource for cotton improvement and evolutionary analysis of hybrid incompatibility.</title>
        <authorList>
            <person name="Grover C.E."/>
            <person name="Yuan D."/>
            <person name="Arick M.A."/>
            <person name="Miller E.R."/>
            <person name="Hu G."/>
            <person name="Peterson D.G."/>
            <person name="Wendel J.F."/>
            <person name="Udall J.A."/>
        </authorList>
    </citation>
    <scope>NUCLEOTIDE SEQUENCE [LARGE SCALE GENOMIC DNA]</scope>
    <source>
        <strain evidence="3">JFW-Udall</strain>
        <tissue evidence="3">Leaf</tissue>
    </source>
</reference>
<sequence length="835" mass="93309">MLSTSFANCANENGDDISIVKDSNTKKVRFKDKDAAMEDVMVVDPLPAPPLSWKDKLLGKDNLIQDHENDDQPAADSFFLADQDVKKSIVDGVPFIDFSDRVYKVLEKEMSTSIILKMLGRNIKISTQQNKLYGIWRPSKPFQLMDIENGYFLAKFQNSMDYDKILNQAPWVIFGHYLTVQLWSLEFNPNLPYLNLIQTWIRFPGLPSHMARGRYTRMAVFVNLGRLLVSKILINGNPQKIEYENLPIVCFKCGRYGHIIDACSLNTTSARANENVAPSEKVSVASTAASDNSGSRFHYLADLEANSLEQNSARNPKSSLENKGKGIFNGSDINMNTSRKVVGNSFIKINLNGPFGKFHKRQARTPKSNTQVTAHPSGVCNEGLENPIDLSVANTLFLFNTDKALGSGSSGLQLELNPSDDHLDFASNEHSALQTPVSLAAVWSKPLAAGNLGTNFSSNFNYHLNSATGQDRMNQGFLSIKQTDHVVVYNPVFEDNPFVNVEVREGVLDAKNHSKVVFNNKNTVEPENLASCSLSKAGCKNQTVKKSVSKGGWKLNKTLKGPCSRFKIFKNFRVSFAGSMKRAATLITSEIEEQFAKEMTRCLEGEADISSSAGQSKADLIIAKIGLDKSHCIEAVGFSGGIWIGWKSLINLKAVSCCFYVREPGKEKRNMLWNDLRRLIPVGDEPWMAIGDFNAILSSKEKKCGRIKGPPFTWHHGTLSESLDRVVSDGNWLDCFPDCVVMHLPRIKSDHCPLLLNLSSEVRNVSNRPFRFLAGWLQHHIFSDFVKEHWSFDGNMTNAIAGFTDSLKNWNNCVYGHINHRKRHLMHKLSNVQRA</sequence>
<accession>A0A8J5Z932</accession>
<dbReference type="GO" id="GO:0008270">
    <property type="term" value="F:zinc ion binding"/>
    <property type="evidence" value="ECO:0007669"/>
    <property type="project" value="UniProtKB-KW"/>
</dbReference>